<reference evidence="1" key="1">
    <citation type="submission" date="2012-09" db="EMBL/GenBank/DDBJ databases">
        <title>Metagenomic Characterization of a Microbial Community in Wastewater Detects High Levels of Antibiotic Resistance.</title>
        <authorList>
            <person name="Abrams M."/>
            <person name="Caldwell A."/>
            <person name="Vandaei E."/>
            <person name="Lee W."/>
            <person name="Perrott J."/>
            <person name="Khan S.Y."/>
            <person name="Ta J."/>
            <person name="Romero D."/>
            <person name="Nguyen V."/>
            <person name="Pourmand N."/>
            <person name="Ouverney C.C."/>
        </authorList>
    </citation>
    <scope>NUCLEOTIDE SEQUENCE</scope>
</reference>
<accession>L7VWA8</accession>
<proteinExistence type="predicted"/>
<sequence>MTVLVPSCSSIVSPAPLPRLIDWIKRISPFAKKNASPSSPRTVFEPPPAVISSAPAPPMTALVPLVNVIVSAAPLAKSVLSALNSVPELLNTNLPLSPSTTLDAPTVVPFTAIASLAAPPMTTL</sequence>
<evidence type="ECO:0000313" key="1">
    <source>
        <dbReference type="EMBL" id="AGC71839.1"/>
    </source>
</evidence>
<name>L7VWA8_9BACT</name>
<dbReference type="EMBL" id="JX649884">
    <property type="protein sequence ID" value="AGC71839.1"/>
    <property type="molecule type" value="Genomic_DNA"/>
</dbReference>
<protein>
    <submittedName>
        <fullName evidence="1">Uncharacterized protein</fullName>
    </submittedName>
</protein>
<organism evidence="1">
    <name type="scientific">uncultured bacterium A1Q1_fos_1877</name>
    <dbReference type="NCBI Taxonomy" id="1256555"/>
    <lineage>
        <taxon>Bacteria</taxon>
        <taxon>environmental samples</taxon>
    </lineage>
</organism>
<dbReference type="AlphaFoldDB" id="L7VWA8"/>